<name>A0A644ZDA3_9ZZZZ</name>
<dbReference type="InterPro" id="IPR003708">
    <property type="entry name" value="SecB"/>
</dbReference>
<evidence type="ECO:0000313" key="1">
    <source>
        <dbReference type="EMBL" id="MPM36693.1"/>
    </source>
</evidence>
<dbReference type="SUPFAM" id="SSF54611">
    <property type="entry name" value="SecB-like"/>
    <property type="match status" value="1"/>
</dbReference>
<accession>A0A644ZDA3</accession>
<comment type="caution">
    <text evidence="1">The sequence shown here is derived from an EMBL/GenBank/DDBJ whole genome shotgun (WGS) entry which is preliminary data.</text>
</comment>
<dbReference type="AlphaFoldDB" id="A0A644ZDA3"/>
<dbReference type="InterPro" id="IPR035958">
    <property type="entry name" value="SecB-like_sf"/>
</dbReference>
<protein>
    <submittedName>
        <fullName evidence="1">Protein-export protein SecB</fullName>
    </submittedName>
</protein>
<reference evidence="1" key="1">
    <citation type="submission" date="2019-08" db="EMBL/GenBank/DDBJ databases">
        <authorList>
            <person name="Kucharzyk K."/>
            <person name="Murdoch R.W."/>
            <person name="Higgins S."/>
            <person name="Loffler F."/>
        </authorList>
    </citation>
    <scope>NUCLEOTIDE SEQUENCE</scope>
</reference>
<dbReference type="Pfam" id="PF02556">
    <property type="entry name" value="SecB"/>
    <property type="match status" value="1"/>
</dbReference>
<sequence length="154" mass="17679">MTLEALLAMMNIEDISIPTCGYHFDRNKLKDGASFYYQFLIDEKKVSVIQSAKTIDMLIPYTFAASTDATKKSTGKKQEIFFSLEVKYHIGIKIKEEILIEDDLKKAFVESVAPRILHPYFRQIVADSLQKAGLPQLNLPFFENFSEPFESERT</sequence>
<proteinExistence type="predicted"/>
<organism evidence="1">
    <name type="scientific">bioreactor metagenome</name>
    <dbReference type="NCBI Taxonomy" id="1076179"/>
    <lineage>
        <taxon>unclassified sequences</taxon>
        <taxon>metagenomes</taxon>
        <taxon>ecological metagenomes</taxon>
    </lineage>
</organism>
<dbReference type="GO" id="GO:0015031">
    <property type="term" value="P:protein transport"/>
    <property type="evidence" value="ECO:0007669"/>
    <property type="project" value="InterPro"/>
</dbReference>
<dbReference type="GO" id="GO:0051262">
    <property type="term" value="P:protein tetramerization"/>
    <property type="evidence" value="ECO:0007669"/>
    <property type="project" value="InterPro"/>
</dbReference>
<dbReference type="EMBL" id="VSSQ01007689">
    <property type="protein sequence ID" value="MPM36693.1"/>
    <property type="molecule type" value="Genomic_DNA"/>
</dbReference>
<gene>
    <name evidence="1" type="primary">secB_4</name>
    <name evidence="1" type="ORF">SDC9_83293</name>
</gene>
<dbReference type="Gene3D" id="3.10.420.10">
    <property type="entry name" value="SecB-like"/>
    <property type="match status" value="1"/>
</dbReference>
<dbReference type="GO" id="GO:0051082">
    <property type="term" value="F:unfolded protein binding"/>
    <property type="evidence" value="ECO:0007669"/>
    <property type="project" value="InterPro"/>
</dbReference>